<dbReference type="Proteomes" id="UP000308652">
    <property type="component" value="Unassembled WGS sequence"/>
</dbReference>
<dbReference type="PANTHER" id="PTHR46082">
    <property type="entry name" value="ATP/GTP-BINDING PROTEIN-RELATED"/>
    <property type="match status" value="1"/>
</dbReference>
<feature type="non-terminal residue" evidence="1">
    <location>
        <position position="80"/>
    </location>
</feature>
<keyword evidence="2" id="KW-1185">Reference proteome</keyword>
<name>A0A5C3LE74_9AGAR</name>
<dbReference type="Gene3D" id="1.25.40.10">
    <property type="entry name" value="Tetratricopeptide repeat domain"/>
    <property type="match status" value="1"/>
</dbReference>
<evidence type="ECO:0008006" key="3">
    <source>
        <dbReference type="Google" id="ProtNLM"/>
    </source>
</evidence>
<dbReference type="InterPro" id="IPR053137">
    <property type="entry name" value="NLR-like"/>
</dbReference>
<feature type="non-terminal residue" evidence="1">
    <location>
        <position position="1"/>
    </location>
</feature>
<dbReference type="AlphaFoldDB" id="A0A5C3LE74"/>
<sequence length="80" mass="9288">NQGKWIEAEKLQVEVMEKRQQLLGPAHPDTLRTMGNLAEIYQNQGKLAEAEVLLVQLARNRRENLEFYHPYTQLISKALN</sequence>
<evidence type="ECO:0000313" key="1">
    <source>
        <dbReference type="EMBL" id="TFK31137.1"/>
    </source>
</evidence>
<dbReference type="STRING" id="68775.A0A5C3LE74"/>
<protein>
    <recommendedName>
        <fullName evidence="3">Tetratricopeptide repeat-domain-containing protein</fullName>
    </recommendedName>
</protein>
<dbReference type="SUPFAM" id="SSF48452">
    <property type="entry name" value="TPR-like"/>
    <property type="match status" value="1"/>
</dbReference>
<gene>
    <name evidence="1" type="ORF">BDQ12DRAFT_565778</name>
</gene>
<accession>A0A5C3LE74</accession>
<dbReference type="EMBL" id="ML213883">
    <property type="protein sequence ID" value="TFK31137.1"/>
    <property type="molecule type" value="Genomic_DNA"/>
</dbReference>
<dbReference type="InterPro" id="IPR011990">
    <property type="entry name" value="TPR-like_helical_dom_sf"/>
</dbReference>
<evidence type="ECO:0000313" key="2">
    <source>
        <dbReference type="Proteomes" id="UP000308652"/>
    </source>
</evidence>
<organism evidence="1 2">
    <name type="scientific">Crucibulum laeve</name>
    <dbReference type="NCBI Taxonomy" id="68775"/>
    <lineage>
        <taxon>Eukaryota</taxon>
        <taxon>Fungi</taxon>
        <taxon>Dikarya</taxon>
        <taxon>Basidiomycota</taxon>
        <taxon>Agaricomycotina</taxon>
        <taxon>Agaricomycetes</taxon>
        <taxon>Agaricomycetidae</taxon>
        <taxon>Agaricales</taxon>
        <taxon>Agaricineae</taxon>
        <taxon>Nidulariaceae</taxon>
        <taxon>Crucibulum</taxon>
    </lineage>
</organism>
<dbReference type="Pfam" id="PF13424">
    <property type="entry name" value="TPR_12"/>
    <property type="match status" value="1"/>
</dbReference>
<reference evidence="1 2" key="1">
    <citation type="journal article" date="2019" name="Nat. Ecol. Evol.">
        <title>Megaphylogeny resolves global patterns of mushroom evolution.</title>
        <authorList>
            <person name="Varga T."/>
            <person name="Krizsan K."/>
            <person name="Foldi C."/>
            <person name="Dima B."/>
            <person name="Sanchez-Garcia M."/>
            <person name="Sanchez-Ramirez S."/>
            <person name="Szollosi G.J."/>
            <person name="Szarkandi J.G."/>
            <person name="Papp V."/>
            <person name="Albert L."/>
            <person name="Andreopoulos W."/>
            <person name="Angelini C."/>
            <person name="Antonin V."/>
            <person name="Barry K.W."/>
            <person name="Bougher N.L."/>
            <person name="Buchanan P."/>
            <person name="Buyck B."/>
            <person name="Bense V."/>
            <person name="Catcheside P."/>
            <person name="Chovatia M."/>
            <person name="Cooper J."/>
            <person name="Damon W."/>
            <person name="Desjardin D."/>
            <person name="Finy P."/>
            <person name="Geml J."/>
            <person name="Haridas S."/>
            <person name="Hughes K."/>
            <person name="Justo A."/>
            <person name="Karasinski D."/>
            <person name="Kautmanova I."/>
            <person name="Kiss B."/>
            <person name="Kocsube S."/>
            <person name="Kotiranta H."/>
            <person name="LaButti K.M."/>
            <person name="Lechner B.E."/>
            <person name="Liimatainen K."/>
            <person name="Lipzen A."/>
            <person name="Lukacs Z."/>
            <person name="Mihaltcheva S."/>
            <person name="Morgado L.N."/>
            <person name="Niskanen T."/>
            <person name="Noordeloos M.E."/>
            <person name="Ohm R.A."/>
            <person name="Ortiz-Santana B."/>
            <person name="Ovrebo C."/>
            <person name="Racz N."/>
            <person name="Riley R."/>
            <person name="Savchenko A."/>
            <person name="Shiryaev A."/>
            <person name="Soop K."/>
            <person name="Spirin V."/>
            <person name="Szebenyi C."/>
            <person name="Tomsovsky M."/>
            <person name="Tulloss R.E."/>
            <person name="Uehling J."/>
            <person name="Grigoriev I.V."/>
            <person name="Vagvolgyi C."/>
            <person name="Papp T."/>
            <person name="Martin F.M."/>
            <person name="Miettinen O."/>
            <person name="Hibbett D.S."/>
            <person name="Nagy L.G."/>
        </authorList>
    </citation>
    <scope>NUCLEOTIDE SEQUENCE [LARGE SCALE GENOMIC DNA]</scope>
    <source>
        <strain evidence="1 2">CBS 166.37</strain>
    </source>
</reference>
<dbReference type="OrthoDB" id="539810at2759"/>
<proteinExistence type="predicted"/>
<dbReference type="PANTHER" id="PTHR46082:SF11">
    <property type="entry name" value="AAA+ ATPASE DOMAIN-CONTAINING PROTEIN-RELATED"/>
    <property type="match status" value="1"/>
</dbReference>